<dbReference type="Proteomes" id="UP000626370">
    <property type="component" value="Unassembled WGS sequence"/>
</dbReference>
<gene>
    <name evidence="2" type="ORF">GCM10011501_14020</name>
</gene>
<keyword evidence="1" id="KW-0812">Transmembrane</keyword>
<sequence length="159" mass="17457">MIEESARVTSVSDKNQITVVSEIKSTCSSCQQVDTCGSGQVAKAFPTKKLALELTCHLPVKVGDHVVLGLSEKALLSTAWQVYCWPLFGLLLFSYFGQWLVSEQLLAHEILAIILGAFGGYLGFTFAKKHQEKSISQKALAPVVLRIEPKKVFVTEITE</sequence>
<accession>A0ABQ3IP99</accession>
<dbReference type="EMBL" id="BNAH01000005">
    <property type="protein sequence ID" value="GHE86184.1"/>
    <property type="molecule type" value="Genomic_DNA"/>
</dbReference>
<feature type="transmembrane region" description="Helical" evidence="1">
    <location>
        <begin position="82"/>
        <end position="100"/>
    </location>
</feature>
<name>A0ABQ3IP99_9GAMM</name>
<dbReference type="PANTHER" id="PTHR35867">
    <property type="entry name" value="PROTEIN RSEC"/>
    <property type="match status" value="1"/>
</dbReference>
<dbReference type="RefSeq" id="WP_189377559.1">
    <property type="nucleotide sequence ID" value="NZ_BNAH01000005.1"/>
</dbReference>
<dbReference type="InterPro" id="IPR007359">
    <property type="entry name" value="SigmaE_reg_RseC_MucC"/>
</dbReference>
<dbReference type="PANTHER" id="PTHR35867:SF1">
    <property type="entry name" value="PROTEIN RSEC"/>
    <property type="match status" value="1"/>
</dbReference>
<keyword evidence="1" id="KW-1133">Transmembrane helix</keyword>
<dbReference type="PIRSF" id="PIRSF004923">
    <property type="entry name" value="RseC"/>
    <property type="match status" value="1"/>
</dbReference>
<reference evidence="3" key="1">
    <citation type="journal article" date="2019" name="Int. J. Syst. Evol. Microbiol.">
        <title>The Global Catalogue of Microorganisms (GCM) 10K type strain sequencing project: providing services to taxonomists for standard genome sequencing and annotation.</title>
        <authorList>
            <consortium name="The Broad Institute Genomics Platform"/>
            <consortium name="The Broad Institute Genome Sequencing Center for Infectious Disease"/>
            <person name="Wu L."/>
            <person name="Ma J."/>
        </authorList>
    </citation>
    <scope>NUCLEOTIDE SEQUENCE [LARGE SCALE GENOMIC DNA]</scope>
    <source>
        <strain evidence="3">CGMCC 1.15922</strain>
    </source>
</reference>
<keyword evidence="3" id="KW-1185">Reference proteome</keyword>
<keyword evidence="1" id="KW-0472">Membrane</keyword>
<comment type="caution">
    <text evidence="2">The sequence shown here is derived from an EMBL/GenBank/DDBJ whole genome shotgun (WGS) entry which is preliminary data.</text>
</comment>
<proteinExistence type="predicted"/>
<dbReference type="InterPro" id="IPR026268">
    <property type="entry name" value="RseC"/>
</dbReference>
<dbReference type="Pfam" id="PF04246">
    <property type="entry name" value="RseC_MucC"/>
    <property type="match status" value="1"/>
</dbReference>
<evidence type="ECO:0000313" key="2">
    <source>
        <dbReference type="EMBL" id="GHE86184.1"/>
    </source>
</evidence>
<protein>
    <submittedName>
        <fullName evidence="2">Sigma-E factor regulatory protein RseC</fullName>
    </submittedName>
</protein>
<organism evidence="2 3">
    <name type="scientific">Thalassotalea profundi</name>
    <dbReference type="NCBI Taxonomy" id="2036687"/>
    <lineage>
        <taxon>Bacteria</taxon>
        <taxon>Pseudomonadati</taxon>
        <taxon>Pseudomonadota</taxon>
        <taxon>Gammaproteobacteria</taxon>
        <taxon>Alteromonadales</taxon>
        <taxon>Colwelliaceae</taxon>
        <taxon>Thalassotalea</taxon>
    </lineage>
</organism>
<evidence type="ECO:0000256" key="1">
    <source>
        <dbReference type="SAM" id="Phobius"/>
    </source>
</evidence>
<evidence type="ECO:0000313" key="3">
    <source>
        <dbReference type="Proteomes" id="UP000626370"/>
    </source>
</evidence>
<feature type="transmembrane region" description="Helical" evidence="1">
    <location>
        <begin position="106"/>
        <end position="127"/>
    </location>
</feature>